<name>A0A562YEX1_9FLAO</name>
<sequence>MKTLLKFTIVIVFCFATCLGCSKDPDIDCGTITDITWSASFVNLSGYHHITVKLPDGSLRYDTVEADSIISEIYKVGDEYCEATRTSR</sequence>
<dbReference type="RefSeq" id="WP_133356092.1">
    <property type="nucleotide sequence ID" value="NZ_SMZJ02000003.1"/>
</dbReference>
<dbReference type="EMBL" id="SMZJ02000003">
    <property type="protein sequence ID" value="TWO33270.1"/>
    <property type="molecule type" value="Genomic_DNA"/>
</dbReference>
<keyword evidence="2" id="KW-1185">Reference proteome</keyword>
<proteinExistence type="predicted"/>
<evidence type="ECO:0000313" key="1">
    <source>
        <dbReference type="EMBL" id="TWO33270.1"/>
    </source>
</evidence>
<reference evidence="1 2" key="1">
    <citation type="submission" date="2019-07" db="EMBL/GenBank/DDBJ databases">
        <title>Seonamhaeicola sp. W255 draft genome.</title>
        <authorList>
            <person name="Zhang X.-Y."/>
            <person name="Zhang R."/>
            <person name="Zhong Y.-L."/>
            <person name="Du Z.-J."/>
        </authorList>
    </citation>
    <scope>NUCLEOTIDE SEQUENCE [LARGE SCALE GENOMIC DNA]</scope>
    <source>
        <strain evidence="1 2">W255</strain>
    </source>
</reference>
<protein>
    <submittedName>
        <fullName evidence="1">Uncharacterized protein</fullName>
    </submittedName>
</protein>
<accession>A0A562YEX1</accession>
<dbReference type="Proteomes" id="UP000295814">
    <property type="component" value="Unassembled WGS sequence"/>
</dbReference>
<gene>
    <name evidence="1" type="ORF">E1J38_005075</name>
</gene>
<dbReference type="AlphaFoldDB" id="A0A562YEX1"/>
<evidence type="ECO:0000313" key="2">
    <source>
        <dbReference type="Proteomes" id="UP000295814"/>
    </source>
</evidence>
<comment type="caution">
    <text evidence="1">The sequence shown here is derived from an EMBL/GenBank/DDBJ whole genome shotgun (WGS) entry which is preliminary data.</text>
</comment>
<organism evidence="1 2">
    <name type="scientific">Seonamhaeicola sediminis</name>
    <dbReference type="NCBI Taxonomy" id="2528206"/>
    <lineage>
        <taxon>Bacteria</taxon>
        <taxon>Pseudomonadati</taxon>
        <taxon>Bacteroidota</taxon>
        <taxon>Flavobacteriia</taxon>
        <taxon>Flavobacteriales</taxon>
        <taxon>Flavobacteriaceae</taxon>
    </lineage>
</organism>